<proteinExistence type="predicted"/>
<protein>
    <submittedName>
        <fullName evidence="1">Uncharacterized protein</fullName>
    </submittedName>
</protein>
<evidence type="ECO:0000313" key="1">
    <source>
        <dbReference type="EMBL" id="MDR6227062.1"/>
    </source>
</evidence>
<accession>A0ABU1IR89</accession>
<reference evidence="1 2" key="1">
    <citation type="submission" date="2023-07" db="EMBL/GenBank/DDBJ databases">
        <title>Genomic Encyclopedia of Type Strains, Phase IV (KMG-IV): sequencing the most valuable type-strain genomes for metagenomic binning, comparative biology and taxonomic classification.</title>
        <authorList>
            <person name="Goeker M."/>
        </authorList>
    </citation>
    <scope>NUCLEOTIDE SEQUENCE [LARGE SCALE GENOMIC DNA]</scope>
    <source>
        <strain evidence="1 2">DSM 45903</strain>
    </source>
</reference>
<sequence>MKKNKLPEPPKEIAKQVLKYKKSGENEEIFSWRVKHHDQLYHYAIYWKGKKVVGHIIVREDGSVPTFSEAKTIIRIAVSVNTILRFFILHGRRWAHTVDEVWHKQSELLERMYQKYKGGMSGEVKRSFQEFIDVPKGILKEYRVIQEANRAVKQLDQEMIQRGDITDQSMERELDKAWNQLFHAKNNQHLLFHNTKESREEVIHFLSQKIPLWDLKGRWELQKIKAQHRNMLLNKDELDAVLDVQDDVTRKESGEKEFKEILANTRNPR</sequence>
<comment type="caution">
    <text evidence="1">The sequence shown here is derived from an EMBL/GenBank/DDBJ whole genome shotgun (WGS) entry which is preliminary data.</text>
</comment>
<organism evidence="1 2">
    <name type="scientific">Desmospora profundinema</name>
    <dbReference type="NCBI Taxonomy" id="1571184"/>
    <lineage>
        <taxon>Bacteria</taxon>
        <taxon>Bacillati</taxon>
        <taxon>Bacillota</taxon>
        <taxon>Bacilli</taxon>
        <taxon>Bacillales</taxon>
        <taxon>Thermoactinomycetaceae</taxon>
        <taxon>Desmospora</taxon>
    </lineage>
</organism>
<dbReference type="EMBL" id="JAVDQG010000007">
    <property type="protein sequence ID" value="MDR6227062.1"/>
    <property type="molecule type" value="Genomic_DNA"/>
</dbReference>
<name>A0ABU1IR89_9BACL</name>
<dbReference type="Proteomes" id="UP001185012">
    <property type="component" value="Unassembled WGS sequence"/>
</dbReference>
<evidence type="ECO:0000313" key="2">
    <source>
        <dbReference type="Proteomes" id="UP001185012"/>
    </source>
</evidence>
<dbReference type="RefSeq" id="WP_309867814.1">
    <property type="nucleotide sequence ID" value="NZ_JAVDQG010000007.1"/>
</dbReference>
<keyword evidence="2" id="KW-1185">Reference proteome</keyword>
<gene>
    <name evidence="1" type="ORF">JOE21_003074</name>
</gene>